<comment type="subcellular location">
    <subcellularLocation>
        <location evidence="1">Cell envelope</location>
    </subcellularLocation>
</comment>
<evidence type="ECO:0000256" key="1">
    <source>
        <dbReference type="ARBA" id="ARBA00004196"/>
    </source>
</evidence>
<dbReference type="PANTHER" id="PTHR39192:SF1">
    <property type="entry name" value="IRON UPTAKE SYSTEM COMPONENT EFEO"/>
    <property type="match status" value="1"/>
</dbReference>
<dbReference type="RefSeq" id="WP_344742348.1">
    <property type="nucleotide sequence ID" value="NZ_BAAAYR010000002.1"/>
</dbReference>
<dbReference type="InterPro" id="IPR018976">
    <property type="entry name" value="Imelysin-like"/>
</dbReference>
<dbReference type="InterPro" id="IPR050894">
    <property type="entry name" value="EfeM/EfeO_iron_uptake"/>
</dbReference>
<protein>
    <submittedName>
        <fullName evidence="6">Peptidase M75 family protein</fullName>
    </submittedName>
</protein>
<evidence type="ECO:0000256" key="3">
    <source>
        <dbReference type="ARBA" id="ARBA00022729"/>
    </source>
</evidence>
<evidence type="ECO:0000313" key="7">
    <source>
        <dbReference type="Proteomes" id="UP001500767"/>
    </source>
</evidence>
<dbReference type="Pfam" id="PF09375">
    <property type="entry name" value="Peptidase_M75"/>
    <property type="match status" value="1"/>
</dbReference>
<evidence type="ECO:0000256" key="4">
    <source>
        <dbReference type="SAM" id="SignalP"/>
    </source>
</evidence>
<reference evidence="7" key="1">
    <citation type="journal article" date="2019" name="Int. J. Syst. Evol. Microbiol.">
        <title>The Global Catalogue of Microorganisms (GCM) 10K type strain sequencing project: providing services to taxonomists for standard genome sequencing and annotation.</title>
        <authorList>
            <consortium name="The Broad Institute Genomics Platform"/>
            <consortium name="The Broad Institute Genome Sequencing Center for Infectious Disease"/>
            <person name="Wu L."/>
            <person name="Ma J."/>
        </authorList>
    </citation>
    <scope>NUCLEOTIDE SEQUENCE [LARGE SCALE GENOMIC DNA]</scope>
    <source>
        <strain evidence="7">JCM 16540</strain>
    </source>
</reference>
<sequence>MFVPTTRRPRTARPAMRRLAPFATAGALLVLPVLSGCTDNTQSSSGDGPSADPRTLTVAASDTACTVSGTGAPSGKLTFTVTNSGSKINEFYLLAGDGLRIVGEIENIGPGITRDLVLTAPAGGYFTACKPGMVGDGIRAPFAVADSGENTSASGDDGELVAVANANYASYVRDQTDSLLTGTEEFVTAYKAGDDAKARALYPEVREHWERIEPVAESFGDLDPKTDLREADLEDGQKWTGWHRIEKDLWPARAKGYQALSTSARATYADDLAKNIKTLYDRTRTLTFTTDQIANGARGLLDEVATTKVTGEEEYWSRTDLWDFQANVDGARIAYEGLRPILQQRDPALDTQLDTRFSALQTLLDQQKSGDGFKLYDEVSKSDVKKLSDSVNALAEPLSKLTAAVS</sequence>
<gene>
    <name evidence="6" type="ORF">GCM10022197_22630</name>
</gene>
<dbReference type="EMBL" id="BAAAYR010000002">
    <property type="protein sequence ID" value="GAA3566246.1"/>
    <property type="molecule type" value="Genomic_DNA"/>
</dbReference>
<evidence type="ECO:0000313" key="6">
    <source>
        <dbReference type="EMBL" id="GAA3566246.1"/>
    </source>
</evidence>
<comment type="caution">
    <text evidence="6">The sequence shown here is derived from an EMBL/GenBank/DDBJ whole genome shotgun (WGS) entry which is preliminary data.</text>
</comment>
<feature type="chain" id="PRO_5045241362" evidence="4">
    <location>
        <begin position="36"/>
        <end position="406"/>
    </location>
</feature>
<feature type="signal peptide" evidence="4">
    <location>
        <begin position="1"/>
        <end position="35"/>
    </location>
</feature>
<accession>A0ABP6XHD1</accession>
<dbReference type="InterPro" id="IPR038352">
    <property type="entry name" value="Imelysin_sf"/>
</dbReference>
<organism evidence="6 7">
    <name type="scientific">Microlunatus spumicola</name>
    <dbReference type="NCBI Taxonomy" id="81499"/>
    <lineage>
        <taxon>Bacteria</taxon>
        <taxon>Bacillati</taxon>
        <taxon>Actinomycetota</taxon>
        <taxon>Actinomycetes</taxon>
        <taxon>Propionibacteriales</taxon>
        <taxon>Propionibacteriaceae</taxon>
        <taxon>Microlunatus</taxon>
    </lineage>
</organism>
<proteinExistence type="inferred from homology"/>
<dbReference type="Proteomes" id="UP001500767">
    <property type="component" value="Unassembled WGS sequence"/>
</dbReference>
<dbReference type="CDD" id="cd14656">
    <property type="entry name" value="Imelysin-like_EfeO"/>
    <property type="match status" value="1"/>
</dbReference>
<keyword evidence="3 4" id="KW-0732">Signal</keyword>
<dbReference type="InterPro" id="IPR053377">
    <property type="entry name" value="Iron_uptake_EfeM/EfeO"/>
</dbReference>
<evidence type="ECO:0000256" key="2">
    <source>
        <dbReference type="ARBA" id="ARBA00005989"/>
    </source>
</evidence>
<dbReference type="PANTHER" id="PTHR39192">
    <property type="entry name" value="IRON UPTAKE SYSTEM COMPONENT EFEO"/>
    <property type="match status" value="1"/>
</dbReference>
<keyword evidence="7" id="KW-1185">Reference proteome</keyword>
<name>A0ABP6XHD1_9ACTN</name>
<dbReference type="InterPro" id="IPR034981">
    <property type="entry name" value="Imelysin-like_EfeO/Algp7"/>
</dbReference>
<feature type="domain" description="Imelysin-like" evidence="5">
    <location>
        <begin position="165"/>
        <end position="401"/>
    </location>
</feature>
<dbReference type="Gene3D" id="1.20.1420.20">
    <property type="entry name" value="M75 peptidase, HXXE motif"/>
    <property type="match status" value="1"/>
</dbReference>
<dbReference type="NCBIfam" id="NF041757">
    <property type="entry name" value="EfeO"/>
    <property type="match status" value="1"/>
</dbReference>
<comment type="similarity">
    <text evidence="2">Belongs to the EfeM/EfeO family.</text>
</comment>
<evidence type="ECO:0000259" key="5">
    <source>
        <dbReference type="Pfam" id="PF09375"/>
    </source>
</evidence>